<protein>
    <recommendedName>
        <fullName evidence="2">F5/8 type C domain-containing protein</fullName>
    </recommendedName>
</protein>
<dbReference type="Gene3D" id="2.60.120.1110">
    <property type="match status" value="1"/>
</dbReference>
<accession>A0A0F9A0L7</accession>
<dbReference type="AlphaFoldDB" id="A0A0F9A0L7"/>
<evidence type="ECO:0008006" key="2">
    <source>
        <dbReference type="Google" id="ProtNLM"/>
    </source>
</evidence>
<proteinExistence type="predicted"/>
<dbReference type="EMBL" id="LAZR01060405">
    <property type="protein sequence ID" value="KKK65741.1"/>
    <property type="molecule type" value="Genomic_DNA"/>
</dbReference>
<evidence type="ECO:0000313" key="1">
    <source>
        <dbReference type="EMBL" id="KKK65741.1"/>
    </source>
</evidence>
<gene>
    <name evidence="1" type="ORF">LCGC14_2971100</name>
</gene>
<reference evidence="1" key="1">
    <citation type="journal article" date="2015" name="Nature">
        <title>Complex archaea that bridge the gap between prokaryotes and eukaryotes.</title>
        <authorList>
            <person name="Spang A."/>
            <person name="Saw J.H."/>
            <person name="Jorgensen S.L."/>
            <person name="Zaremba-Niedzwiedzka K."/>
            <person name="Martijn J."/>
            <person name="Lind A.E."/>
            <person name="van Eijk R."/>
            <person name="Schleper C."/>
            <person name="Guy L."/>
            <person name="Ettema T.J."/>
        </authorList>
    </citation>
    <scope>NUCLEOTIDE SEQUENCE</scope>
</reference>
<name>A0A0F9A0L7_9ZZZZ</name>
<comment type="caution">
    <text evidence="1">The sequence shown here is derived from an EMBL/GenBank/DDBJ whole genome shotgun (WGS) entry which is preliminary data.</text>
</comment>
<organism evidence="1">
    <name type="scientific">marine sediment metagenome</name>
    <dbReference type="NCBI Taxonomy" id="412755"/>
    <lineage>
        <taxon>unclassified sequences</taxon>
        <taxon>metagenomes</taxon>
        <taxon>ecological metagenomes</taxon>
    </lineage>
</organism>
<sequence length="136" mass="14543">MPFDENLVLHDGTTITADISPTSLTRTNGSAVIDLGKTKVSGLYASLFTGEAMAEADDKMQVTIEESAAVASGWQEIARFPEVSAAQRERSLSFITSQRYIRAKIDITDDDGGGDFSLANVNILLGTSPENDVSQV</sequence>